<protein>
    <submittedName>
        <fullName evidence="1">Uncharacterized protein</fullName>
    </submittedName>
</protein>
<accession>A0AAD4BIT2</accession>
<reference evidence="1" key="1">
    <citation type="submission" date="2019-10" db="EMBL/GenBank/DDBJ databases">
        <authorList>
            <consortium name="DOE Joint Genome Institute"/>
            <person name="Kuo A."/>
            <person name="Miyauchi S."/>
            <person name="Kiss E."/>
            <person name="Drula E."/>
            <person name="Kohler A."/>
            <person name="Sanchez-Garcia M."/>
            <person name="Andreopoulos B."/>
            <person name="Barry K.W."/>
            <person name="Bonito G."/>
            <person name="Buee M."/>
            <person name="Carver A."/>
            <person name="Chen C."/>
            <person name="Cichocki N."/>
            <person name="Clum A."/>
            <person name="Culley D."/>
            <person name="Crous P.W."/>
            <person name="Fauchery L."/>
            <person name="Girlanda M."/>
            <person name="Hayes R."/>
            <person name="Keri Z."/>
            <person name="LaButti K."/>
            <person name="Lipzen A."/>
            <person name="Lombard V."/>
            <person name="Magnuson J."/>
            <person name="Maillard F."/>
            <person name="Morin E."/>
            <person name="Murat C."/>
            <person name="Nolan M."/>
            <person name="Ohm R."/>
            <person name="Pangilinan J."/>
            <person name="Pereira M."/>
            <person name="Perotto S."/>
            <person name="Peter M."/>
            <person name="Riley R."/>
            <person name="Sitrit Y."/>
            <person name="Stielow B."/>
            <person name="Szollosi G."/>
            <person name="Zifcakova L."/>
            <person name="Stursova M."/>
            <person name="Spatafora J.W."/>
            <person name="Tedersoo L."/>
            <person name="Vaario L.-M."/>
            <person name="Yamada A."/>
            <person name="Yan M."/>
            <person name="Wang P."/>
            <person name="Xu J."/>
            <person name="Bruns T."/>
            <person name="Baldrian P."/>
            <person name="Vilgalys R."/>
            <person name="Henrissat B."/>
            <person name="Grigoriev I.V."/>
            <person name="Hibbett D."/>
            <person name="Nagy L.G."/>
            <person name="Martin F.M."/>
        </authorList>
    </citation>
    <scope>NUCLEOTIDE SEQUENCE</scope>
    <source>
        <strain evidence="1">BED1</strain>
    </source>
</reference>
<feature type="non-terminal residue" evidence="1">
    <location>
        <position position="1"/>
    </location>
</feature>
<dbReference type="Pfam" id="PF18758">
    <property type="entry name" value="KDZ"/>
    <property type="match status" value="1"/>
</dbReference>
<proteinExistence type="predicted"/>
<evidence type="ECO:0000313" key="2">
    <source>
        <dbReference type="Proteomes" id="UP001194468"/>
    </source>
</evidence>
<evidence type="ECO:0000313" key="1">
    <source>
        <dbReference type="EMBL" id="KAF8431412.1"/>
    </source>
</evidence>
<feature type="non-terminal residue" evidence="1">
    <location>
        <position position="118"/>
    </location>
</feature>
<dbReference type="EMBL" id="WHUW01000050">
    <property type="protein sequence ID" value="KAF8431412.1"/>
    <property type="molecule type" value="Genomic_DNA"/>
</dbReference>
<dbReference type="AlphaFoldDB" id="A0AAD4BIT2"/>
<gene>
    <name evidence="1" type="ORF">L210DRAFT_3333179</name>
</gene>
<reference evidence="1" key="2">
    <citation type="journal article" date="2020" name="Nat. Commun.">
        <title>Large-scale genome sequencing of mycorrhizal fungi provides insights into the early evolution of symbiotic traits.</title>
        <authorList>
            <person name="Miyauchi S."/>
            <person name="Kiss E."/>
            <person name="Kuo A."/>
            <person name="Drula E."/>
            <person name="Kohler A."/>
            <person name="Sanchez-Garcia M."/>
            <person name="Morin E."/>
            <person name="Andreopoulos B."/>
            <person name="Barry K.W."/>
            <person name="Bonito G."/>
            <person name="Buee M."/>
            <person name="Carver A."/>
            <person name="Chen C."/>
            <person name="Cichocki N."/>
            <person name="Clum A."/>
            <person name="Culley D."/>
            <person name="Crous P.W."/>
            <person name="Fauchery L."/>
            <person name="Girlanda M."/>
            <person name="Hayes R.D."/>
            <person name="Keri Z."/>
            <person name="LaButti K."/>
            <person name="Lipzen A."/>
            <person name="Lombard V."/>
            <person name="Magnuson J."/>
            <person name="Maillard F."/>
            <person name="Murat C."/>
            <person name="Nolan M."/>
            <person name="Ohm R.A."/>
            <person name="Pangilinan J."/>
            <person name="Pereira M.F."/>
            <person name="Perotto S."/>
            <person name="Peter M."/>
            <person name="Pfister S."/>
            <person name="Riley R."/>
            <person name="Sitrit Y."/>
            <person name="Stielow J.B."/>
            <person name="Szollosi G."/>
            <person name="Zifcakova L."/>
            <person name="Stursova M."/>
            <person name="Spatafora J.W."/>
            <person name="Tedersoo L."/>
            <person name="Vaario L.M."/>
            <person name="Yamada A."/>
            <person name="Yan M."/>
            <person name="Wang P."/>
            <person name="Xu J."/>
            <person name="Bruns T."/>
            <person name="Baldrian P."/>
            <person name="Vilgalys R."/>
            <person name="Dunand C."/>
            <person name="Henrissat B."/>
            <person name="Grigoriev I.V."/>
            <person name="Hibbett D."/>
            <person name="Nagy L.G."/>
            <person name="Martin F.M."/>
        </authorList>
    </citation>
    <scope>NUCLEOTIDE SEQUENCE</scope>
    <source>
        <strain evidence="1">BED1</strain>
    </source>
</reference>
<organism evidence="1 2">
    <name type="scientific">Boletus edulis BED1</name>
    <dbReference type="NCBI Taxonomy" id="1328754"/>
    <lineage>
        <taxon>Eukaryota</taxon>
        <taxon>Fungi</taxon>
        <taxon>Dikarya</taxon>
        <taxon>Basidiomycota</taxon>
        <taxon>Agaricomycotina</taxon>
        <taxon>Agaricomycetes</taxon>
        <taxon>Agaricomycetidae</taxon>
        <taxon>Boletales</taxon>
        <taxon>Boletineae</taxon>
        <taxon>Boletaceae</taxon>
        <taxon>Boletoideae</taxon>
        <taxon>Boletus</taxon>
    </lineage>
</organism>
<comment type="caution">
    <text evidence="1">The sequence shown here is derived from an EMBL/GenBank/DDBJ whole genome shotgun (WGS) entry which is preliminary data.</text>
</comment>
<dbReference type="InterPro" id="IPR040521">
    <property type="entry name" value="KDZ"/>
</dbReference>
<keyword evidence="2" id="KW-1185">Reference proteome</keyword>
<name>A0AAD4BIT2_BOLED</name>
<sequence>TCNNHQAVNQANTSRGKLESTGIGGTACAWHGCFIPHSVVDFQKGERQVNMDYSFANAIQYNMSKITRIIHFYDINCAYMKKLRSHVKNSKFIDIPQDIQIVPGIGIWHVHGHRAECF</sequence>
<dbReference type="Proteomes" id="UP001194468">
    <property type="component" value="Unassembled WGS sequence"/>
</dbReference>